<dbReference type="GO" id="GO:0022857">
    <property type="term" value="F:transmembrane transporter activity"/>
    <property type="evidence" value="ECO:0007669"/>
    <property type="project" value="InterPro"/>
</dbReference>
<name>K1J971_9GAMM</name>
<evidence type="ECO:0008006" key="8">
    <source>
        <dbReference type="Google" id="ProtNLM"/>
    </source>
</evidence>
<feature type="transmembrane region" description="Helical" evidence="5">
    <location>
        <begin position="192"/>
        <end position="214"/>
    </location>
</feature>
<dbReference type="PANTHER" id="PTHR23501">
    <property type="entry name" value="MAJOR FACILITATOR SUPERFAMILY"/>
    <property type="match status" value="1"/>
</dbReference>
<evidence type="ECO:0000256" key="5">
    <source>
        <dbReference type="SAM" id="Phobius"/>
    </source>
</evidence>
<dbReference type="InterPro" id="IPR036259">
    <property type="entry name" value="MFS_trans_sf"/>
</dbReference>
<evidence type="ECO:0000256" key="4">
    <source>
        <dbReference type="ARBA" id="ARBA00023136"/>
    </source>
</evidence>
<dbReference type="EMBL" id="AGWR01000015">
    <property type="protein sequence ID" value="EKB28140.1"/>
    <property type="molecule type" value="Genomic_DNA"/>
</dbReference>
<feature type="transmembrane region" description="Helical" evidence="5">
    <location>
        <begin position="127"/>
        <end position="147"/>
    </location>
</feature>
<dbReference type="HOGENOM" id="CLU_000960_28_0_6"/>
<reference evidence="6 7" key="1">
    <citation type="submission" date="2012-06" db="EMBL/GenBank/DDBJ databases">
        <title>The Genome Sequence of Aeromonas hydrophila SSU.</title>
        <authorList>
            <consortium name="The Broad Institute Genome Sequencing Platform"/>
            <person name="Earl A."/>
            <person name="Ward D."/>
            <person name="Feldgarden M."/>
            <person name="Gevers D."/>
            <person name="Chopra A."/>
            <person name="Walker B."/>
            <person name="Young S.K."/>
            <person name="Zeng Q."/>
            <person name="Gargeya S."/>
            <person name="Fitzgerald M."/>
            <person name="Haas B."/>
            <person name="Abouelleil A."/>
            <person name="Alvarado L."/>
            <person name="Arachchi H.M."/>
            <person name="Berlin A.M."/>
            <person name="Chapman S.B."/>
            <person name="Goldberg J."/>
            <person name="Griggs A."/>
            <person name="Gujja S."/>
            <person name="Hansen M."/>
            <person name="Howarth C."/>
            <person name="Imamovic A."/>
            <person name="Larimer J."/>
            <person name="McCowan C."/>
            <person name="Montmayeur A."/>
            <person name="Murphy C."/>
            <person name="Neiman D."/>
            <person name="Pearson M."/>
            <person name="Priest M."/>
            <person name="Roberts A."/>
            <person name="Saif S."/>
            <person name="Shea T."/>
            <person name="Sisk P."/>
            <person name="Sykes S."/>
            <person name="Wortman J."/>
            <person name="Nusbaum C."/>
            <person name="Birren B."/>
        </authorList>
    </citation>
    <scope>NUCLEOTIDE SEQUENCE [LARGE SCALE GENOMIC DNA]</scope>
    <source>
        <strain evidence="6 7">SSU</strain>
    </source>
</reference>
<organism evidence="6 7">
    <name type="scientific">Aeromonas dhakensis</name>
    <dbReference type="NCBI Taxonomy" id="196024"/>
    <lineage>
        <taxon>Bacteria</taxon>
        <taxon>Pseudomonadati</taxon>
        <taxon>Pseudomonadota</taxon>
        <taxon>Gammaproteobacteria</taxon>
        <taxon>Aeromonadales</taxon>
        <taxon>Aeromonadaceae</taxon>
        <taxon>Aeromonas</taxon>
    </lineage>
</organism>
<gene>
    <name evidence="6" type="ORF">HMPREF1171_01875</name>
</gene>
<comment type="subcellular location">
    <subcellularLocation>
        <location evidence="1">Membrane</location>
        <topology evidence="1">Multi-pass membrane protein</topology>
    </subcellularLocation>
</comment>
<feature type="transmembrane region" description="Helical" evidence="5">
    <location>
        <begin position="395"/>
        <end position="413"/>
    </location>
</feature>
<feature type="transmembrane region" description="Helical" evidence="5">
    <location>
        <begin position="477"/>
        <end position="496"/>
    </location>
</feature>
<evidence type="ECO:0000256" key="1">
    <source>
        <dbReference type="ARBA" id="ARBA00004141"/>
    </source>
</evidence>
<dbReference type="AlphaFoldDB" id="K1J971"/>
<feature type="transmembrane region" description="Helical" evidence="5">
    <location>
        <begin position="334"/>
        <end position="354"/>
    </location>
</feature>
<accession>K1J971</accession>
<dbReference type="Proteomes" id="UP000005149">
    <property type="component" value="Unassembled WGS sequence"/>
</dbReference>
<feature type="transmembrane region" description="Helical" evidence="5">
    <location>
        <begin position="101"/>
        <end position="120"/>
    </location>
</feature>
<keyword evidence="7" id="KW-1185">Reference proteome</keyword>
<proteinExistence type="predicted"/>
<dbReference type="RefSeq" id="WP_005302593.1">
    <property type="nucleotide sequence ID" value="NZ_JDWD01000007.1"/>
</dbReference>
<dbReference type="SUPFAM" id="SSF103473">
    <property type="entry name" value="MFS general substrate transporter"/>
    <property type="match status" value="1"/>
</dbReference>
<keyword evidence="3 5" id="KW-1133">Transmembrane helix</keyword>
<feature type="transmembrane region" description="Helical" evidence="5">
    <location>
        <begin position="76"/>
        <end position="95"/>
    </location>
</feature>
<feature type="transmembrane region" description="Helical" evidence="5">
    <location>
        <begin position="226"/>
        <end position="246"/>
    </location>
</feature>
<comment type="caution">
    <text evidence="6">The sequence shown here is derived from an EMBL/GenBank/DDBJ whole genome shotgun (WGS) entry which is preliminary data.</text>
</comment>
<dbReference type="PATRIC" id="fig|1073377.4.peg.1922"/>
<evidence type="ECO:0000313" key="7">
    <source>
        <dbReference type="Proteomes" id="UP000005149"/>
    </source>
</evidence>
<dbReference type="InterPro" id="IPR011701">
    <property type="entry name" value="MFS"/>
</dbReference>
<keyword evidence="4 5" id="KW-0472">Membrane</keyword>
<dbReference type="Gene3D" id="1.20.1250.20">
    <property type="entry name" value="MFS general substrate transporter like domains"/>
    <property type="match status" value="1"/>
</dbReference>
<feature type="transmembrane region" description="Helical" evidence="5">
    <location>
        <begin position="267"/>
        <end position="286"/>
    </location>
</feature>
<evidence type="ECO:0000256" key="2">
    <source>
        <dbReference type="ARBA" id="ARBA00022692"/>
    </source>
</evidence>
<feature type="transmembrane region" description="Helical" evidence="5">
    <location>
        <begin position="159"/>
        <end position="180"/>
    </location>
</feature>
<evidence type="ECO:0000256" key="3">
    <source>
        <dbReference type="ARBA" id="ARBA00022989"/>
    </source>
</evidence>
<sequence length="504" mass="54713">MLRIPQLLVLTLLLLLPQGITGEVYSTGAAEIAGALGLSGDEASWLKTLNMMGQLMTLPLAAWLARRLGYRSMTRLGAMIGLVAALLACLCRQPVPQLLAWWGHGVSASLLLLVAHGLVLRGLGYRAIALVEGAMLLGVVLIPMGLYPLLLAHLAEESLWHWAFAAQVPVFLALLYWTRFGPWFARGERSPLRFNLLQALLLSGFIGGLTYLLLRGERFDWFQAPHLVTLGWLLLGLGGLTVLALRRRWGGGAYLRPDLLAAPLCKAGMLDAVMAGFVILGTNQLVTVYVTQAMGYSHVELGRMELVGFVGMLAGLLIALYATTNPARDPEKVIPIGIVLMLTACCLLTGRSAGSGFDDFWPALLLKGVAVGILNITLTVHVLRSLPWAYLDEGVAWFYLFRNLGSLLAVAQFSHLMHQETSQAVNRLGEHYNSASQAFLDYQQAAAALGQEAAPALLAKPLHTQAMAVAGVNNVQWFLFTLAFLIPVVIGTMRWAHHKSQQGE</sequence>
<protein>
    <recommendedName>
        <fullName evidence="8">MFS transporter</fullName>
    </recommendedName>
</protein>
<dbReference type="GO" id="GO:0005886">
    <property type="term" value="C:plasma membrane"/>
    <property type="evidence" value="ECO:0007669"/>
    <property type="project" value="TreeGrafter"/>
</dbReference>
<feature type="transmembrane region" description="Helical" evidence="5">
    <location>
        <begin position="306"/>
        <end position="322"/>
    </location>
</feature>
<keyword evidence="2 5" id="KW-0812">Transmembrane</keyword>
<dbReference type="PANTHER" id="PTHR23501:SF5">
    <property type="entry name" value="TRANSPORT PROTEIN"/>
    <property type="match status" value="1"/>
</dbReference>
<dbReference type="Pfam" id="PF07690">
    <property type="entry name" value="MFS_1"/>
    <property type="match status" value="1"/>
</dbReference>
<evidence type="ECO:0000313" key="6">
    <source>
        <dbReference type="EMBL" id="EKB28140.1"/>
    </source>
</evidence>
<feature type="transmembrane region" description="Helical" evidence="5">
    <location>
        <begin position="360"/>
        <end position="383"/>
    </location>
</feature>